<dbReference type="Pfam" id="PF06585">
    <property type="entry name" value="JHBP"/>
    <property type="match status" value="1"/>
</dbReference>
<keyword evidence="2" id="KW-1185">Reference proteome</keyword>
<dbReference type="CTD" id="42552"/>
<evidence type="ECO:0000313" key="3">
    <source>
        <dbReference type="RefSeq" id="XP_014470310.1"/>
    </source>
</evidence>
<reference evidence="3" key="1">
    <citation type="submission" date="2025-08" db="UniProtKB">
        <authorList>
            <consortium name="RefSeq"/>
        </authorList>
    </citation>
    <scope>IDENTIFICATION</scope>
</reference>
<dbReference type="Gene3D" id="3.15.10.30">
    <property type="entry name" value="Haemolymph juvenile hormone binding protein"/>
    <property type="match status" value="1"/>
</dbReference>
<feature type="chain" id="PRO_5027812944" evidence="1">
    <location>
        <begin position="26"/>
        <end position="272"/>
    </location>
</feature>
<dbReference type="PANTHER" id="PTHR11008:SF15">
    <property type="entry name" value="CIRCADIAN CLOCK-CONTROLLED PROTEIN"/>
    <property type="match status" value="1"/>
</dbReference>
<feature type="signal peptide" evidence="1">
    <location>
        <begin position="1"/>
        <end position="25"/>
    </location>
</feature>
<dbReference type="OrthoDB" id="8183816at2759"/>
<dbReference type="GO" id="GO:0005615">
    <property type="term" value="C:extracellular space"/>
    <property type="evidence" value="ECO:0007669"/>
    <property type="project" value="TreeGrafter"/>
</dbReference>
<dbReference type="GeneID" id="106742147"/>
<dbReference type="SMART" id="SM00700">
    <property type="entry name" value="JHBP"/>
    <property type="match status" value="1"/>
</dbReference>
<keyword evidence="1" id="KW-0732">Signal</keyword>
<dbReference type="InterPro" id="IPR038606">
    <property type="entry name" value="To_sf"/>
</dbReference>
<dbReference type="Proteomes" id="UP000515204">
    <property type="component" value="Unplaced"/>
</dbReference>
<accession>A0A6P3WW76</accession>
<gene>
    <name evidence="3" type="primary">LOC106742147</name>
</gene>
<name>A0A6P3WW76_DINQU</name>
<dbReference type="PANTHER" id="PTHR11008">
    <property type="entry name" value="PROTEIN TAKEOUT-LIKE PROTEIN"/>
    <property type="match status" value="1"/>
</dbReference>
<organism evidence="2 3">
    <name type="scientific">Dinoponera quadriceps</name>
    <name type="common">South American ant</name>
    <dbReference type="NCBI Taxonomy" id="609295"/>
    <lineage>
        <taxon>Eukaryota</taxon>
        <taxon>Metazoa</taxon>
        <taxon>Ecdysozoa</taxon>
        <taxon>Arthropoda</taxon>
        <taxon>Hexapoda</taxon>
        <taxon>Insecta</taxon>
        <taxon>Pterygota</taxon>
        <taxon>Neoptera</taxon>
        <taxon>Endopterygota</taxon>
        <taxon>Hymenoptera</taxon>
        <taxon>Apocrita</taxon>
        <taxon>Aculeata</taxon>
        <taxon>Formicoidea</taxon>
        <taxon>Formicidae</taxon>
        <taxon>Ponerinae</taxon>
        <taxon>Ponerini</taxon>
        <taxon>Dinoponera</taxon>
    </lineage>
</organism>
<protein>
    <submittedName>
        <fullName evidence="3">Uncharacterized protein LOC106742147</fullName>
    </submittedName>
</protein>
<proteinExistence type="predicted"/>
<dbReference type="RefSeq" id="XP_014470310.1">
    <property type="nucleotide sequence ID" value="XM_014614824.1"/>
</dbReference>
<sequence length="272" mass="30779">MRPRIFVLELTPALLLLLFYASVTADFENHFKDCHPDTSGFDVCVRGGLNAIRPYFKTGLPQYNLPPFDPFFAKEITAKRGIPNFGFTLTLRNVSEYGWTFSKVVKFVSDLKNYKVVYTQSFPEKSLSGSYEFKGVLFSSSIINKGTFTMTLYDLIQMTTVTRLPSRKIRAQMDVQSIRDMSLHIGNLLSGKEFLENMLDKLINGAWQPGFVVTRGLINELVSTAFTEIFDTCFRNFPFEQIFKPVNRLSKANSTVSSTATKRNGIAGNSFN</sequence>
<evidence type="ECO:0000313" key="2">
    <source>
        <dbReference type="Proteomes" id="UP000515204"/>
    </source>
</evidence>
<evidence type="ECO:0000256" key="1">
    <source>
        <dbReference type="SAM" id="SignalP"/>
    </source>
</evidence>
<dbReference type="AlphaFoldDB" id="A0A6P3WW76"/>
<dbReference type="InterPro" id="IPR010562">
    <property type="entry name" value="Haemolymph_juvenile_hormone-bd"/>
</dbReference>
<dbReference type="KEGG" id="dqu:106742147"/>